<gene>
    <name evidence="1" type="ORF">DdX_02095</name>
</gene>
<proteinExistence type="predicted"/>
<comment type="caution">
    <text evidence="1">The sequence shown here is derived from an EMBL/GenBank/DDBJ whole genome shotgun (WGS) entry which is preliminary data.</text>
</comment>
<accession>A0AAD4NGZ9</accession>
<dbReference type="AlphaFoldDB" id="A0AAD4NGZ9"/>
<keyword evidence="2" id="KW-1185">Reference proteome</keyword>
<evidence type="ECO:0000313" key="2">
    <source>
        <dbReference type="Proteomes" id="UP001201812"/>
    </source>
</evidence>
<sequence>MFDHVVNFDLQKHCQIPLTSCVALRVHGNIARKDITCASRRSYLDGQMLILCNYETTVMSRHLESVVWAVRNPSCCQLAAIKKRDLFTE</sequence>
<reference evidence="1" key="1">
    <citation type="submission" date="2022-01" db="EMBL/GenBank/DDBJ databases">
        <title>Genome Sequence Resource for Two Populations of Ditylenchus destructor, the Migratory Endoparasitic Phytonematode.</title>
        <authorList>
            <person name="Zhang H."/>
            <person name="Lin R."/>
            <person name="Xie B."/>
        </authorList>
    </citation>
    <scope>NUCLEOTIDE SEQUENCE</scope>
    <source>
        <strain evidence="1">BazhouSP</strain>
    </source>
</reference>
<protein>
    <submittedName>
        <fullName evidence="1">Uncharacterized protein</fullName>
    </submittedName>
</protein>
<evidence type="ECO:0000313" key="1">
    <source>
        <dbReference type="EMBL" id="KAI1725437.1"/>
    </source>
</evidence>
<name>A0AAD4NGZ9_9BILA</name>
<organism evidence="1 2">
    <name type="scientific">Ditylenchus destructor</name>
    <dbReference type="NCBI Taxonomy" id="166010"/>
    <lineage>
        <taxon>Eukaryota</taxon>
        <taxon>Metazoa</taxon>
        <taxon>Ecdysozoa</taxon>
        <taxon>Nematoda</taxon>
        <taxon>Chromadorea</taxon>
        <taxon>Rhabditida</taxon>
        <taxon>Tylenchina</taxon>
        <taxon>Tylenchomorpha</taxon>
        <taxon>Sphaerularioidea</taxon>
        <taxon>Anguinidae</taxon>
        <taxon>Anguininae</taxon>
        <taxon>Ditylenchus</taxon>
    </lineage>
</organism>
<dbReference type="EMBL" id="JAKKPZ010000002">
    <property type="protein sequence ID" value="KAI1725437.1"/>
    <property type="molecule type" value="Genomic_DNA"/>
</dbReference>
<dbReference type="Proteomes" id="UP001201812">
    <property type="component" value="Unassembled WGS sequence"/>
</dbReference>